<dbReference type="SMART" id="SM00342">
    <property type="entry name" value="HTH_ARAC"/>
    <property type="match status" value="1"/>
</dbReference>
<dbReference type="SUPFAM" id="SSF46689">
    <property type="entry name" value="Homeodomain-like"/>
    <property type="match status" value="1"/>
</dbReference>
<evidence type="ECO:0000259" key="12">
    <source>
        <dbReference type="PROSITE" id="PS50110"/>
    </source>
</evidence>
<dbReference type="EMBL" id="CP019288">
    <property type="protein sequence ID" value="QHI39244.1"/>
    <property type="molecule type" value="Genomic_DNA"/>
</dbReference>
<evidence type="ECO:0000313" key="13">
    <source>
        <dbReference type="EMBL" id="QHI39244.1"/>
    </source>
</evidence>
<dbReference type="PROSITE" id="PS50110">
    <property type="entry name" value="RESPONSE_REGULATORY"/>
    <property type="match status" value="1"/>
</dbReference>
<dbReference type="InterPro" id="IPR011123">
    <property type="entry name" value="Y_Y_Y"/>
</dbReference>
<dbReference type="Gene3D" id="1.10.10.60">
    <property type="entry name" value="Homeodomain-like"/>
    <property type="match status" value="1"/>
</dbReference>
<dbReference type="SUPFAM" id="SSF52172">
    <property type="entry name" value="CheY-like"/>
    <property type="match status" value="1"/>
</dbReference>
<dbReference type="Gene3D" id="1.10.287.130">
    <property type="match status" value="1"/>
</dbReference>
<comment type="catalytic activity">
    <reaction evidence="1">
        <text>ATP + protein L-histidine = ADP + protein N-phospho-L-histidine.</text>
        <dbReference type="EC" id="2.7.13.3"/>
    </reaction>
</comment>
<evidence type="ECO:0000256" key="5">
    <source>
        <dbReference type="ARBA" id="ARBA00022777"/>
    </source>
</evidence>
<dbReference type="Gene3D" id="2.130.10.10">
    <property type="entry name" value="YVTN repeat-like/Quinoprotein amine dehydrogenase"/>
    <property type="match status" value="2"/>
</dbReference>
<evidence type="ECO:0000256" key="7">
    <source>
        <dbReference type="ARBA" id="ARBA00023163"/>
    </source>
</evidence>
<dbReference type="InterPro" id="IPR001789">
    <property type="entry name" value="Sig_transdc_resp-reg_receiver"/>
</dbReference>
<proteinExistence type="predicted"/>
<dbReference type="GO" id="GO:0000155">
    <property type="term" value="F:phosphorelay sensor kinase activity"/>
    <property type="evidence" value="ECO:0007669"/>
    <property type="project" value="InterPro"/>
</dbReference>
<dbReference type="PRINTS" id="PR00344">
    <property type="entry name" value="BCTRLSENSOR"/>
</dbReference>
<keyword evidence="7" id="KW-0804">Transcription</keyword>
<dbReference type="Gene3D" id="3.40.50.2300">
    <property type="match status" value="1"/>
</dbReference>
<dbReference type="EC" id="2.7.13.3" evidence="2"/>
<feature type="domain" description="Histidine kinase" evidence="11">
    <location>
        <begin position="862"/>
        <end position="1080"/>
    </location>
</feature>
<evidence type="ECO:0000313" key="14">
    <source>
        <dbReference type="Proteomes" id="UP000464657"/>
    </source>
</evidence>
<evidence type="ECO:0000259" key="10">
    <source>
        <dbReference type="PROSITE" id="PS01124"/>
    </source>
</evidence>
<dbReference type="InterPro" id="IPR005467">
    <property type="entry name" value="His_kinase_dom"/>
</dbReference>
<feature type="chain" id="PRO_5029619824" description="histidine kinase" evidence="9">
    <location>
        <begin position="22"/>
        <end position="1378"/>
    </location>
</feature>
<dbReference type="InterPro" id="IPR011006">
    <property type="entry name" value="CheY-like_superfamily"/>
</dbReference>
<dbReference type="InterPro" id="IPR009057">
    <property type="entry name" value="Homeodomain-like_sf"/>
</dbReference>
<dbReference type="InterPro" id="IPR036890">
    <property type="entry name" value="HATPase_C_sf"/>
</dbReference>
<dbReference type="InterPro" id="IPR015943">
    <property type="entry name" value="WD40/YVTN_repeat-like_dom_sf"/>
</dbReference>
<feature type="domain" description="HTH araC/xylS-type" evidence="10">
    <location>
        <begin position="1271"/>
        <end position="1370"/>
    </location>
</feature>
<keyword evidence="4 13" id="KW-0808">Transferase</keyword>
<accession>A0A7L4ZVT0</accession>
<dbReference type="SMART" id="SM00388">
    <property type="entry name" value="HisKA"/>
    <property type="match status" value="1"/>
</dbReference>
<dbReference type="InterPro" id="IPR018060">
    <property type="entry name" value="HTH_AraC"/>
</dbReference>
<gene>
    <name evidence="13" type="primary">todS_2</name>
    <name evidence="13" type="ORF">IMCC3317_46490</name>
</gene>
<dbReference type="SUPFAM" id="SSF55874">
    <property type="entry name" value="ATPase domain of HSP90 chaperone/DNA topoisomerase II/histidine kinase"/>
    <property type="match status" value="1"/>
</dbReference>
<keyword evidence="14" id="KW-1185">Reference proteome</keyword>
<dbReference type="SUPFAM" id="SSF50998">
    <property type="entry name" value="Quinoprotein alcohol dehydrogenase-like"/>
    <property type="match status" value="1"/>
</dbReference>
<evidence type="ECO:0000256" key="2">
    <source>
        <dbReference type="ARBA" id="ARBA00012438"/>
    </source>
</evidence>
<dbReference type="SMART" id="SM00387">
    <property type="entry name" value="HATPase_c"/>
    <property type="match status" value="1"/>
</dbReference>
<dbReference type="Pfam" id="PF07495">
    <property type="entry name" value="Y_Y_Y"/>
    <property type="match status" value="1"/>
</dbReference>
<evidence type="ECO:0000259" key="11">
    <source>
        <dbReference type="PROSITE" id="PS50109"/>
    </source>
</evidence>
<evidence type="ECO:0000256" key="1">
    <source>
        <dbReference type="ARBA" id="ARBA00000085"/>
    </source>
</evidence>
<evidence type="ECO:0000256" key="6">
    <source>
        <dbReference type="ARBA" id="ARBA00023015"/>
    </source>
</evidence>
<dbReference type="Gene3D" id="3.30.565.10">
    <property type="entry name" value="Histidine kinase-like ATPase, C-terminal domain"/>
    <property type="match status" value="1"/>
</dbReference>
<evidence type="ECO:0000256" key="3">
    <source>
        <dbReference type="ARBA" id="ARBA00022553"/>
    </source>
</evidence>
<keyword evidence="6" id="KW-0805">Transcription regulation</keyword>
<dbReference type="Pfam" id="PF02518">
    <property type="entry name" value="HATPase_c"/>
    <property type="match status" value="1"/>
</dbReference>
<dbReference type="Gene3D" id="2.60.40.10">
    <property type="entry name" value="Immunoglobulins"/>
    <property type="match status" value="1"/>
</dbReference>
<dbReference type="CDD" id="cd00075">
    <property type="entry name" value="HATPase"/>
    <property type="match status" value="1"/>
</dbReference>
<dbReference type="CDD" id="cd00156">
    <property type="entry name" value="REC"/>
    <property type="match status" value="1"/>
</dbReference>
<dbReference type="GO" id="GO:0043565">
    <property type="term" value="F:sequence-specific DNA binding"/>
    <property type="evidence" value="ECO:0007669"/>
    <property type="project" value="InterPro"/>
</dbReference>
<dbReference type="SUPFAM" id="SSF47384">
    <property type="entry name" value="Homodimeric domain of signal transducing histidine kinase"/>
    <property type="match status" value="1"/>
</dbReference>
<evidence type="ECO:0000256" key="8">
    <source>
        <dbReference type="PROSITE-ProRule" id="PRU00169"/>
    </source>
</evidence>
<feature type="modified residue" description="4-aspartylphosphate" evidence="8">
    <location>
        <position position="1172"/>
    </location>
</feature>
<dbReference type="InterPro" id="IPR003594">
    <property type="entry name" value="HATPase_dom"/>
</dbReference>
<dbReference type="Pfam" id="PF12833">
    <property type="entry name" value="HTH_18"/>
    <property type="match status" value="1"/>
</dbReference>
<protein>
    <recommendedName>
        <fullName evidence="2">histidine kinase</fullName>
        <ecNumber evidence="2">2.7.13.3</ecNumber>
    </recommendedName>
</protein>
<name>A0A7L4ZVT0_9FLAO</name>
<dbReference type="KEGG" id="kan:IMCC3317_46490"/>
<dbReference type="FunFam" id="3.30.565.10:FF:000006">
    <property type="entry name" value="Sensor histidine kinase WalK"/>
    <property type="match status" value="1"/>
</dbReference>
<dbReference type="Pfam" id="PF00072">
    <property type="entry name" value="Response_reg"/>
    <property type="match status" value="1"/>
</dbReference>
<evidence type="ECO:0000256" key="9">
    <source>
        <dbReference type="SAM" id="SignalP"/>
    </source>
</evidence>
<dbReference type="InterPro" id="IPR036097">
    <property type="entry name" value="HisK_dim/P_sf"/>
</dbReference>
<dbReference type="Proteomes" id="UP000464657">
    <property type="component" value="Chromosome"/>
</dbReference>
<sequence length="1378" mass="157929">MAHKKFIAFILVICFSSCLFAQELALSYTQKLTITEGLAHNGVTSILEDSKGFFWFGTYEGINKYDGYELKTYKNTIDNNLLTSNRVRSISEDKKGNLWIGTDQGLTIYNYSKEQFDKFSTPKLSELGFNNSILRDIVRSEENEFMLCVTEQNGLFVFNENDYSFLGQYKPTNNEEKKVRFLKALQIDKFNYLISTSIGLFNFNLDAKNFTKVLSDTINHSKSVTKISDISFLVILQDGIAIISKDTTSKPVSFQLKRIDLEQYQFNTSLIDANENLWLGTLNDGIVYINNASSFIIDKDYKSKTFTDDLPILRSSFLASSSNTNCWFGTFNEGLYRFDINKNPFHTATIKSNGKNSLGSTNVTHIAAIDDERAYLTSSLGGLTILNTQNKKFEEIPFQLSQKELASISAVFVDSKKNTWLRFRGENGLRRFVSGSNKLKKVENVILPNAEDLVLRSFSEDTAGNIWIASNTDVYKIIVDTNNTVKGLEKLSDNLFFKDKKPLVTRRVFIDSTHNFVWIGTQSKGLIRIKNSDKTSLLNSEIEQYIHDDANSKSISSNFVTSMLRLPNNDFWIGTEGGGICKVLNSDTSPSFISFTEKNGLSNNVVKSILYDTNYNLWISTNIGLNLFNTQKREFRKFNNSDGLAFEDFWYASTRLKNETLILSGLDGFIHFNSNEVPNVEELPRIQFENFKIFNKKISPGDTINNRVLLNKTITEADKIVLKHTENVFSVDFVSLHYLNPKNHNLKYRLLPFNEQWIEVPSDQKTISYNGLQPGSYQLSVMASNSLNDWTEPKTLTIIIEPSLWNTNVAYILYVLFGILIIYTVVRVIFKIQSLNHKVEIEQFEKDKVEEVNEAKLRFFANISHEIKTPLTLISRPLDVLKKSFRNNPEANDKLDLIKRQSKKIQQLIEQVQDFRRADVNMLKMHYSRFNFGVFMQDLIIDFKFLADNDDKKLELIGDESLTIVSADKDKLEKIFNNLLNNAFKYTSSGDAITISYTKENDKDLIVKVTDTGKGIDSVDLTHIFERFYQSEKKDNTHISGSGIGLAFSKRLVEMHYGFISAESILNEGTTITTQLPIVKKHLPTDVLDEIDLPKEKEVSVTTKIIQENTESDIISSGDFKESVIFYAEDNLEMRNFVSNLLAKYFIVKSFRNGKECFDAMEDEWPDIVISDVQMPEMNGLDLCLRIKSDLKTSHIPVILLTALTNIEDHLQGIRDGADAYIKKPFHVQHLITNVEALLTIRKQLRERYQVGIPLTKENNKNNRNDNAFLEKLYSLIEENLDNQEFDLNNLARELYLNRTHFYQKVKVLTNQTPFELLKMYRLKKAAEFLAQKGLSVNEAFMMTGFKSRTHFTKVFKEKYEVSPGKYAATIRKQQSNS</sequence>
<dbReference type="PROSITE" id="PS50109">
    <property type="entry name" value="HIS_KIN"/>
    <property type="match status" value="1"/>
</dbReference>
<dbReference type="PANTHER" id="PTHR43547">
    <property type="entry name" value="TWO-COMPONENT HISTIDINE KINASE"/>
    <property type="match status" value="1"/>
</dbReference>
<dbReference type="InterPro" id="IPR011110">
    <property type="entry name" value="Reg_prop"/>
</dbReference>
<keyword evidence="5 13" id="KW-0418">Kinase</keyword>
<dbReference type="CDD" id="cd00082">
    <property type="entry name" value="HisKA"/>
    <property type="match status" value="1"/>
</dbReference>
<dbReference type="InterPro" id="IPR013783">
    <property type="entry name" value="Ig-like_fold"/>
</dbReference>
<evidence type="ECO:0000256" key="4">
    <source>
        <dbReference type="ARBA" id="ARBA00022679"/>
    </source>
</evidence>
<dbReference type="OrthoDB" id="9809670at2"/>
<keyword evidence="9" id="KW-0732">Signal</keyword>
<dbReference type="Pfam" id="PF00512">
    <property type="entry name" value="HisKA"/>
    <property type="match status" value="1"/>
</dbReference>
<reference evidence="13 14" key="1">
    <citation type="journal article" date="2013" name="Int. J. Syst. Evol. Microbiol.">
        <title>Kordia antarctica sp. nov., isolated from Antarctic seawater.</title>
        <authorList>
            <person name="Baek K."/>
            <person name="Choi A."/>
            <person name="Kang I."/>
            <person name="Lee K."/>
            <person name="Cho J.C."/>
        </authorList>
    </citation>
    <scope>NUCLEOTIDE SEQUENCE [LARGE SCALE GENOMIC DNA]</scope>
    <source>
        <strain evidence="13 14">IMCC3317</strain>
    </source>
</reference>
<organism evidence="13 14">
    <name type="scientific">Kordia antarctica</name>
    <dbReference type="NCBI Taxonomy" id="1218801"/>
    <lineage>
        <taxon>Bacteria</taxon>
        <taxon>Pseudomonadati</taxon>
        <taxon>Bacteroidota</taxon>
        <taxon>Flavobacteriia</taxon>
        <taxon>Flavobacteriales</taxon>
        <taxon>Flavobacteriaceae</taxon>
        <taxon>Kordia</taxon>
    </lineage>
</organism>
<dbReference type="PANTHER" id="PTHR43547:SF2">
    <property type="entry name" value="HYBRID SIGNAL TRANSDUCTION HISTIDINE KINASE C"/>
    <property type="match status" value="1"/>
</dbReference>
<dbReference type="RefSeq" id="WP_160131734.1">
    <property type="nucleotide sequence ID" value="NZ_CP019288.1"/>
</dbReference>
<dbReference type="PROSITE" id="PS01124">
    <property type="entry name" value="HTH_ARAC_FAMILY_2"/>
    <property type="match status" value="1"/>
</dbReference>
<feature type="domain" description="Response regulatory" evidence="12">
    <location>
        <begin position="1124"/>
        <end position="1239"/>
    </location>
</feature>
<dbReference type="InterPro" id="IPR011047">
    <property type="entry name" value="Quinoprotein_ADH-like_sf"/>
</dbReference>
<dbReference type="InterPro" id="IPR003661">
    <property type="entry name" value="HisK_dim/P_dom"/>
</dbReference>
<feature type="signal peptide" evidence="9">
    <location>
        <begin position="1"/>
        <end position="21"/>
    </location>
</feature>
<dbReference type="InterPro" id="IPR004358">
    <property type="entry name" value="Sig_transdc_His_kin-like_C"/>
</dbReference>
<dbReference type="Pfam" id="PF07494">
    <property type="entry name" value="Reg_prop"/>
    <property type="match status" value="3"/>
</dbReference>
<dbReference type="GO" id="GO:0003700">
    <property type="term" value="F:DNA-binding transcription factor activity"/>
    <property type="evidence" value="ECO:0007669"/>
    <property type="project" value="InterPro"/>
</dbReference>
<dbReference type="SMART" id="SM00448">
    <property type="entry name" value="REC"/>
    <property type="match status" value="1"/>
</dbReference>
<keyword evidence="3 8" id="KW-0597">Phosphoprotein</keyword>
<dbReference type="SUPFAM" id="SSF63829">
    <property type="entry name" value="Calcium-dependent phosphotriesterase"/>
    <property type="match status" value="1"/>
</dbReference>